<sequence>MIYFDTWIHKYFRQKFIKKNYVGAFTKFLLGLCIDIWGMVYPTFLEEILKLFIEGFSSFITRYILDLSERSS</sequence>
<dbReference type="EMBL" id="BLAL01000215">
    <property type="protein sequence ID" value="GES92413.1"/>
    <property type="molecule type" value="Genomic_DNA"/>
</dbReference>
<feature type="transmembrane region" description="Helical" evidence="1">
    <location>
        <begin position="21"/>
        <end position="42"/>
    </location>
</feature>
<organism evidence="2 3">
    <name type="scientific">Rhizophagus clarus</name>
    <dbReference type="NCBI Taxonomy" id="94130"/>
    <lineage>
        <taxon>Eukaryota</taxon>
        <taxon>Fungi</taxon>
        <taxon>Fungi incertae sedis</taxon>
        <taxon>Mucoromycota</taxon>
        <taxon>Glomeromycotina</taxon>
        <taxon>Glomeromycetes</taxon>
        <taxon>Glomerales</taxon>
        <taxon>Glomeraceae</taxon>
        <taxon>Rhizophagus</taxon>
    </lineage>
</organism>
<dbReference type="AlphaFoldDB" id="A0A8H3LWB4"/>
<proteinExistence type="predicted"/>
<evidence type="ECO:0000256" key="1">
    <source>
        <dbReference type="SAM" id="Phobius"/>
    </source>
</evidence>
<comment type="caution">
    <text evidence="2">The sequence shown here is derived from an EMBL/GenBank/DDBJ whole genome shotgun (WGS) entry which is preliminary data.</text>
</comment>
<keyword evidence="1" id="KW-0812">Transmembrane</keyword>
<evidence type="ECO:0000313" key="3">
    <source>
        <dbReference type="Proteomes" id="UP000615446"/>
    </source>
</evidence>
<gene>
    <name evidence="2" type="ORF">RCL2_001919100</name>
</gene>
<accession>A0A8H3LWB4</accession>
<dbReference type="Proteomes" id="UP000615446">
    <property type="component" value="Unassembled WGS sequence"/>
</dbReference>
<reference evidence="2" key="1">
    <citation type="submission" date="2019-10" db="EMBL/GenBank/DDBJ databases">
        <title>Conservation and host-specific expression of non-tandemly repeated heterogenous ribosome RNA gene in arbuscular mycorrhizal fungi.</title>
        <authorList>
            <person name="Maeda T."/>
            <person name="Kobayashi Y."/>
            <person name="Nakagawa T."/>
            <person name="Ezawa T."/>
            <person name="Yamaguchi K."/>
            <person name="Bino T."/>
            <person name="Nishimoto Y."/>
            <person name="Shigenobu S."/>
            <person name="Kawaguchi M."/>
        </authorList>
    </citation>
    <scope>NUCLEOTIDE SEQUENCE</scope>
    <source>
        <strain evidence="2">HR1</strain>
    </source>
</reference>
<keyword evidence="1" id="KW-1133">Transmembrane helix</keyword>
<protein>
    <submittedName>
        <fullName evidence="2">Uncharacterized protein</fullName>
    </submittedName>
</protein>
<evidence type="ECO:0000313" key="2">
    <source>
        <dbReference type="EMBL" id="GES92413.1"/>
    </source>
</evidence>
<name>A0A8H3LWB4_9GLOM</name>
<keyword evidence="1" id="KW-0472">Membrane</keyword>